<feature type="domain" description="BTB" evidence="3">
    <location>
        <begin position="69"/>
        <end position="115"/>
    </location>
</feature>
<organism evidence="4 5">
    <name type="scientific">Trichostrongylus colubriformis</name>
    <name type="common">Black scour worm</name>
    <dbReference type="NCBI Taxonomy" id="6319"/>
    <lineage>
        <taxon>Eukaryota</taxon>
        <taxon>Metazoa</taxon>
        <taxon>Ecdysozoa</taxon>
        <taxon>Nematoda</taxon>
        <taxon>Chromadorea</taxon>
        <taxon>Rhabditida</taxon>
        <taxon>Rhabditina</taxon>
        <taxon>Rhabditomorpha</taxon>
        <taxon>Strongyloidea</taxon>
        <taxon>Trichostrongylidae</taxon>
        <taxon>Trichostrongylus</taxon>
    </lineage>
</organism>
<keyword evidence="2" id="KW-0677">Repeat</keyword>
<dbReference type="Proteomes" id="UP001331761">
    <property type="component" value="Unassembled WGS sequence"/>
</dbReference>
<accession>A0AAN8ILN9</accession>
<evidence type="ECO:0000259" key="3">
    <source>
        <dbReference type="PROSITE" id="PS50097"/>
    </source>
</evidence>
<dbReference type="Pfam" id="PF00651">
    <property type="entry name" value="BTB"/>
    <property type="match status" value="1"/>
</dbReference>
<dbReference type="PANTHER" id="PTHR45632">
    <property type="entry name" value="LD33804P"/>
    <property type="match status" value="1"/>
</dbReference>
<keyword evidence="5" id="KW-1185">Reference proteome</keyword>
<sequence length="115" mass="12901">MMKIVKVPVRMSSGDAGTSDVLSAFIARSKSHNEENVEDVEHFNEFESSSHNRLLLSQLSEFRDESQLCDVTLVAQGTRINAHRLVLAAASSYFKAMFTNDMAESRLRSPMSENF</sequence>
<evidence type="ECO:0000256" key="2">
    <source>
        <dbReference type="ARBA" id="ARBA00022737"/>
    </source>
</evidence>
<protein>
    <submittedName>
        <fullName evidence="4">BTB domain-containing protein</fullName>
    </submittedName>
</protein>
<name>A0AAN8ILN9_TRICO</name>
<evidence type="ECO:0000313" key="5">
    <source>
        <dbReference type="Proteomes" id="UP001331761"/>
    </source>
</evidence>
<dbReference type="PANTHER" id="PTHR45632:SF3">
    <property type="entry name" value="KELCH-LIKE PROTEIN 32"/>
    <property type="match status" value="1"/>
</dbReference>
<evidence type="ECO:0000313" key="4">
    <source>
        <dbReference type="EMBL" id="KAK5979154.1"/>
    </source>
</evidence>
<evidence type="ECO:0000256" key="1">
    <source>
        <dbReference type="ARBA" id="ARBA00022441"/>
    </source>
</evidence>
<dbReference type="Gene3D" id="3.30.710.10">
    <property type="entry name" value="Potassium Channel Kv1.1, Chain A"/>
    <property type="match status" value="1"/>
</dbReference>
<dbReference type="EMBL" id="WIXE01008622">
    <property type="protein sequence ID" value="KAK5979154.1"/>
    <property type="molecule type" value="Genomic_DNA"/>
</dbReference>
<dbReference type="SUPFAM" id="SSF54695">
    <property type="entry name" value="POZ domain"/>
    <property type="match status" value="1"/>
</dbReference>
<keyword evidence="1" id="KW-0880">Kelch repeat</keyword>
<dbReference type="InterPro" id="IPR011333">
    <property type="entry name" value="SKP1/BTB/POZ_sf"/>
</dbReference>
<gene>
    <name evidence="4" type="ORF">GCK32_018084</name>
</gene>
<dbReference type="PROSITE" id="PS50097">
    <property type="entry name" value="BTB"/>
    <property type="match status" value="1"/>
</dbReference>
<proteinExistence type="predicted"/>
<reference evidence="4 5" key="1">
    <citation type="submission" date="2019-10" db="EMBL/GenBank/DDBJ databases">
        <title>Assembly and Annotation for the nematode Trichostrongylus colubriformis.</title>
        <authorList>
            <person name="Martin J."/>
        </authorList>
    </citation>
    <scope>NUCLEOTIDE SEQUENCE [LARGE SCALE GENOMIC DNA]</scope>
    <source>
        <strain evidence="4">G859</strain>
        <tissue evidence="4">Whole worm</tissue>
    </source>
</reference>
<comment type="caution">
    <text evidence="4">The sequence shown here is derived from an EMBL/GenBank/DDBJ whole genome shotgun (WGS) entry which is preliminary data.</text>
</comment>
<dbReference type="InterPro" id="IPR000210">
    <property type="entry name" value="BTB/POZ_dom"/>
</dbReference>
<dbReference type="AlphaFoldDB" id="A0AAN8ILN9"/>